<feature type="transmembrane region" description="Helical" evidence="7">
    <location>
        <begin position="101"/>
        <end position="119"/>
    </location>
</feature>
<reference evidence="9 10" key="1">
    <citation type="journal article" date="2018" name="J. Microbiol.">
        <title>Salicibibacter kimchii gen. nov., sp. nov., a moderately halophilic and alkalitolerant bacterium in the family Bacillaceae, isolated from kimchi.</title>
        <authorList>
            <person name="Jang J.Y."/>
            <person name="Oh Y.J."/>
            <person name="Lim S.K."/>
            <person name="Park H.K."/>
            <person name="Lee C."/>
            <person name="Kim J.Y."/>
            <person name="Lee M.A."/>
            <person name="Choi H.J."/>
        </authorList>
    </citation>
    <scope>NUCLEOTIDE SEQUENCE [LARGE SCALE GENOMIC DNA]</scope>
    <source>
        <strain evidence="9 10">NKC1-1</strain>
    </source>
</reference>
<protein>
    <submittedName>
        <fullName evidence="9">Rhomboid family intramembrane serine protease</fullName>
    </submittedName>
</protein>
<comment type="similarity">
    <text evidence="2">Belongs to the peptidase S54 family.</text>
</comment>
<feature type="domain" description="Peptidase S54 rhomboid" evidence="8">
    <location>
        <begin position="60"/>
        <end position="196"/>
    </location>
</feature>
<dbReference type="Pfam" id="PF01694">
    <property type="entry name" value="Rhomboid"/>
    <property type="match status" value="1"/>
</dbReference>
<name>A0A345C2A8_9BACI</name>
<keyword evidence="5 7" id="KW-1133">Transmembrane helix</keyword>
<keyword evidence="9" id="KW-0645">Protease</keyword>
<evidence type="ECO:0000256" key="4">
    <source>
        <dbReference type="ARBA" id="ARBA00022801"/>
    </source>
</evidence>
<dbReference type="EMBL" id="CP031092">
    <property type="protein sequence ID" value="AXF57339.1"/>
    <property type="molecule type" value="Genomic_DNA"/>
</dbReference>
<dbReference type="OrthoDB" id="9813074at2"/>
<evidence type="ECO:0000313" key="10">
    <source>
        <dbReference type="Proteomes" id="UP000252100"/>
    </source>
</evidence>
<keyword evidence="3 7" id="KW-0812">Transmembrane</keyword>
<evidence type="ECO:0000256" key="2">
    <source>
        <dbReference type="ARBA" id="ARBA00009045"/>
    </source>
</evidence>
<feature type="transmembrane region" description="Helical" evidence="7">
    <location>
        <begin position="69"/>
        <end position="89"/>
    </location>
</feature>
<evidence type="ECO:0000256" key="3">
    <source>
        <dbReference type="ARBA" id="ARBA00022692"/>
    </source>
</evidence>
<sequence>MFVRNESFYSFTRNYPVITTLISIHLLLFLIVTLGQWGIFPPGLFVEYYFLGFNAAIAAGEWWRLFTPILLHLGLQHVLFNSFALFLFGPALEQMLGKGKFVAFYFLTGVTANVATFLLEDLSYRHVGASGAIYGLLGLYVYMMVFRKELIDPQSRQIVTIILFIGIIMTFLMPGINILAHLIGALSGAVFASAFLKNARPFVPYQRFRPPKDDDGSPQFDPNRWNKRRGPRINGSLIANTLGIVFIILVIAGVLANLLF</sequence>
<evidence type="ECO:0000313" key="9">
    <source>
        <dbReference type="EMBL" id="AXF57339.1"/>
    </source>
</evidence>
<dbReference type="InterPro" id="IPR050925">
    <property type="entry name" value="Rhomboid_protease_S54"/>
</dbReference>
<accession>A0A345C2A8</accession>
<dbReference type="GO" id="GO:0006508">
    <property type="term" value="P:proteolysis"/>
    <property type="evidence" value="ECO:0007669"/>
    <property type="project" value="UniProtKB-KW"/>
</dbReference>
<feature type="transmembrane region" description="Helical" evidence="7">
    <location>
        <begin position="158"/>
        <end position="176"/>
    </location>
</feature>
<comment type="subcellular location">
    <subcellularLocation>
        <location evidence="1">Membrane</location>
        <topology evidence="1">Multi-pass membrane protein</topology>
    </subcellularLocation>
</comment>
<keyword evidence="6 7" id="KW-0472">Membrane</keyword>
<keyword evidence="10" id="KW-1185">Reference proteome</keyword>
<dbReference type="GO" id="GO:0004252">
    <property type="term" value="F:serine-type endopeptidase activity"/>
    <property type="evidence" value="ECO:0007669"/>
    <property type="project" value="InterPro"/>
</dbReference>
<evidence type="ECO:0000256" key="1">
    <source>
        <dbReference type="ARBA" id="ARBA00004141"/>
    </source>
</evidence>
<dbReference type="InterPro" id="IPR035952">
    <property type="entry name" value="Rhomboid-like_sf"/>
</dbReference>
<dbReference type="Gene3D" id="1.20.1540.10">
    <property type="entry name" value="Rhomboid-like"/>
    <property type="match status" value="1"/>
</dbReference>
<evidence type="ECO:0000256" key="5">
    <source>
        <dbReference type="ARBA" id="ARBA00022989"/>
    </source>
</evidence>
<dbReference type="PANTHER" id="PTHR43731">
    <property type="entry name" value="RHOMBOID PROTEASE"/>
    <property type="match status" value="1"/>
</dbReference>
<dbReference type="GO" id="GO:0016020">
    <property type="term" value="C:membrane"/>
    <property type="evidence" value="ECO:0007669"/>
    <property type="project" value="UniProtKB-SubCell"/>
</dbReference>
<dbReference type="InterPro" id="IPR022764">
    <property type="entry name" value="Peptidase_S54_rhomboid_dom"/>
</dbReference>
<gene>
    <name evidence="9" type="ORF">DT065_15905</name>
</gene>
<evidence type="ECO:0000256" key="7">
    <source>
        <dbReference type="SAM" id="Phobius"/>
    </source>
</evidence>
<dbReference type="Proteomes" id="UP000252100">
    <property type="component" value="Chromosome"/>
</dbReference>
<feature type="transmembrane region" description="Helical" evidence="7">
    <location>
        <begin position="237"/>
        <end position="259"/>
    </location>
</feature>
<dbReference type="RefSeq" id="WP_114375064.1">
    <property type="nucleotide sequence ID" value="NZ_CP031092.1"/>
</dbReference>
<dbReference type="AlphaFoldDB" id="A0A345C2A8"/>
<feature type="transmembrane region" description="Helical" evidence="7">
    <location>
        <begin position="125"/>
        <end position="146"/>
    </location>
</feature>
<evidence type="ECO:0000256" key="6">
    <source>
        <dbReference type="ARBA" id="ARBA00023136"/>
    </source>
</evidence>
<dbReference type="KEGG" id="rue:DT065_15905"/>
<dbReference type="SUPFAM" id="SSF144091">
    <property type="entry name" value="Rhomboid-like"/>
    <property type="match status" value="1"/>
</dbReference>
<feature type="transmembrane region" description="Helical" evidence="7">
    <location>
        <begin position="15"/>
        <end position="34"/>
    </location>
</feature>
<dbReference type="PANTHER" id="PTHR43731:SF14">
    <property type="entry name" value="PRESENILIN-ASSOCIATED RHOMBOID-LIKE PROTEIN, MITOCHONDRIAL"/>
    <property type="match status" value="1"/>
</dbReference>
<keyword evidence="4" id="KW-0378">Hydrolase</keyword>
<proteinExistence type="inferred from homology"/>
<organism evidence="9 10">
    <name type="scientific">Salicibibacter kimchii</name>
    <dbReference type="NCBI Taxonomy" id="2099786"/>
    <lineage>
        <taxon>Bacteria</taxon>
        <taxon>Bacillati</taxon>
        <taxon>Bacillota</taxon>
        <taxon>Bacilli</taxon>
        <taxon>Bacillales</taxon>
        <taxon>Bacillaceae</taxon>
        <taxon>Salicibibacter</taxon>
    </lineage>
</organism>
<evidence type="ECO:0000259" key="8">
    <source>
        <dbReference type="Pfam" id="PF01694"/>
    </source>
</evidence>